<keyword evidence="4" id="KW-1185">Reference proteome</keyword>
<feature type="repeat" description="ANK" evidence="2">
    <location>
        <begin position="133"/>
        <end position="165"/>
    </location>
</feature>
<reference evidence="3" key="1">
    <citation type="submission" date="2021-11" db="EMBL/GenBank/DDBJ databases">
        <authorList>
            <consortium name="Genoscope - CEA"/>
            <person name="William W."/>
        </authorList>
    </citation>
    <scope>NUCLEOTIDE SEQUENCE</scope>
</reference>
<dbReference type="PANTHER" id="PTHR24179:SF29">
    <property type="entry name" value="LD46604P"/>
    <property type="match status" value="1"/>
</dbReference>
<organism evidence="3 4">
    <name type="scientific">Pelagomonas calceolata</name>
    <dbReference type="NCBI Taxonomy" id="35677"/>
    <lineage>
        <taxon>Eukaryota</taxon>
        <taxon>Sar</taxon>
        <taxon>Stramenopiles</taxon>
        <taxon>Ochrophyta</taxon>
        <taxon>Pelagophyceae</taxon>
        <taxon>Pelagomonadales</taxon>
        <taxon>Pelagomonadaceae</taxon>
        <taxon>Pelagomonas</taxon>
    </lineage>
</organism>
<protein>
    <submittedName>
        <fullName evidence="3">Uncharacterized protein</fullName>
    </submittedName>
</protein>
<keyword evidence="2" id="KW-0040">ANK repeat</keyword>
<evidence type="ECO:0000313" key="4">
    <source>
        <dbReference type="Proteomes" id="UP000789595"/>
    </source>
</evidence>
<dbReference type="SUPFAM" id="SSF48403">
    <property type="entry name" value="Ankyrin repeat"/>
    <property type="match status" value="1"/>
</dbReference>
<dbReference type="OrthoDB" id="191399at2759"/>
<dbReference type="SMART" id="SM00248">
    <property type="entry name" value="ANK"/>
    <property type="match status" value="3"/>
</dbReference>
<dbReference type="PROSITE" id="PS50297">
    <property type="entry name" value="ANK_REP_REGION"/>
    <property type="match status" value="1"/>
</dbReference>
<dbReference type="PROSITE" id="PS50088">
    <property type="entry name" value="ANK_REPEAT"/>
    <property type="match status" value="1"/>
</dbReference>
<keyword evidence="1" id="KW-0677">Repeat</keyword>
<evidence type="ECO:0000313" key="3">
    <source>
        <dbReference type="EMBL" id="CAH0373965.1"/>
    </source>
</evidence>
<accession>A0A8J2WN84</accession>
<dbReference type="InterPro" id="IPR036770">
    <property type="entry name" value="Ankyrin_rpt-contain_sf"/>
</dbReference>
<dbReference type="PANTHER" id="PTHR24179">
    <property type="entry name" value="PROTEIN PHOSPHATASE 1 REGULATORY SUBUNIT 12"/>
    <property type="match status" value="1"/>
</dbReference>
<dbReference type="Pfam" id="PF12796">
    <property type="entry name" value="Ank_2"/>
    <property type="match status" value="1"/>
</dbReference>
<dbReference type="GO" id="GO:0004857">
    <property type="term" value="F:enzyme inhibitor activity"/>
    <property type="evidence" value="ECO:0007669"/>
    <property type="project" value="TreeGrafter"/>
</dbReference>
<dbReference type="Proteomes" id="UP000789595">
    <property type="component" value="Unassembled WGS sequence"/>
</dbReference>
<dbReference type="EMBL" id="CAKKNE010000004">
    <property type="protein sequence ID" value="CAH0373965.1"/>
    <property type="molecule type" value="Genomic_DNA"/>
</dbReference>
<sequence>MQPDLATSLPALSLDELQPATAASTHASNVVVPDPLRSLIDAGDVRGIEALGDVDFRQPYDDFRTPTLLHRALDLGHERLCAHMLRAGGEALARAPGLHSATLAHVAARRGNVEALRTILRLVPEFLHAEDELGWTPLHDAAMEGRLAVTEYLVRKGADLEHLDRITRDGQKPGDLAEQSEARDAAAVAAYLRRVRAGGGIRVLVREARLPFVELRWLVAQNRARPVFCVEPETLALAAFLLEGDGAEPSRPGLPEGLFRLVMLFLC</sequence>
<dbReference type="Gene3D" id="1.25.40.20">
    <property type="entry name" value="Ankyrin repeat-containing domain"/>
    <property type="match status" value="1"/>
</dbReference>
<dbReference type="InterPro" id="IPR002110">
    <property type="entry name" value="Ankyrin_rpt"/>
</dbReference>
<proteinExistence type="predicted"/>
<evidence type="ECO:0000256" key="2">
    <source>
        <dbReference type="PROSITE-ProRule" id="PRU00023"/>
    </source>
</evidence>
<dbReference type="InterPro" id="IPR051226">
    <property type="entry name" value="PP1_Regulatory_Subunit"/>
</dbReference>
<comment type="caution">
    <text evidence="3">The sequence shown here is derived from an EMBL/GenBank/DDBJ whole genome shotgun (WGS) entry which is preliminary data.</text>
</comment>
<dbReference type="GO" id="GO:0005737">
    <property type="term" value="C:cytoplasm"/>
    <property type="evidence" value="ECO:0007669"/>
    <property type="project" value="TreeGrafter"/>
</dbReference>
<gene>
    <name evidence="3" type="ORF">PECAL_4P12190</name>
</gene>
<evidence type="ECO:0000256" key="1">
    <source>
        <dbReference type="ARBA" id="ARBA00022737"/>
    </source>
</evidence>
<name>A0A8J2WN84_9STRA</name>
<dbReference type="GO" id="GO:0019208">
    <property type="term" value="F:phosphatase regulator activity"/>
    <property type="evidence" value="ECO:0007669"/>
    <property type="project" value="TreeGrafter"/>
</dbReference>
<dbReference type="AlphaFoldDB" id="A0A8J2WN84"/>